<protein>
    <recommendedName>
        <fullName evidence="1">HTH LytTR-type domain-containing protein</fullName>
    </recommendedName>
</protein>
<dbReference type="AlphaFoldDB" id="A0A4D7JM21"/>
<dbReference type="OrthoDB" id="1118393at2"/>
<dbReference type="Gene3D" id="2.40.50.1020">
    <property type="entry name" value="LytTr DNA-binding domain"/>
    <property type="match status" value="1"/>
</dbReference>
<proteinExistence type="predicted"/>
<dbReference type="PROSITE" id="PS50930">
    <property type="entry name" value="HTH_LYTTR"/>
    <property type="match status" value="1"/>
</dbReference>
<reference evidence="2 3" key="1">
    <citation type="submission" date="2018-04" db="EMBL/GenBank/DDBJ databases">
        <title>Complete genome uncultured novel isolate.</title>
        <authorList>
            <person name="Merlino G."/>
        </authorList>
    </citation>
    <scope>NUCLEOTIDE SEQUENCE [LARGE SCALE GENOMIC DNA]</scope>
    <source>
        <strain evidence="3">R1DC9</strain>
    </source>
</reference>
<accession>A0A4D7JM21</accession>
<name>A0A4D7JM21_9BACT</name>
<dbReference type="Pfam" id="PF04397">
    <property type="entry name" value="LytTR"/>
    <property type="match status" value="1"/>
</dbReference>
<dbReference type="SMART" id="SM00850">
    <property type="entry name" value="LytTR"/>
    <property type="match status" value="1"/>
</dbReference>
<dbReference type="KEGG" id="fpf:DCC35_20205"/>
<dbReference type="GO" id="GO:0003677">
    <property type="term" value="F:DNA binding"/>
    <property type="evidence" value="ECO:0007669"/>
    <property type="project" value="InterPro"/>
</dbReference>
<dbReference type="Proteomes" id="UP000298616">
    <property type="component" value="Chromosome"/>
</dbReference>
<evidence type="ECO:0000313" key="2">
    <source>
        <dbReference type="EMBL" id="QCK16889.1"/>
    </source>
</evidence>
<gene>
    <name evidence="2" type="ORF">DCC35_20205</name>
</gene>
<keyword evidence="3" id="KW-1185">Reference proteome</keyword>
<evidence type="ECO:0000313" key="3">
    <source>
        <dbReference type="Proteomes" id="UP000298616"/>
    </source>
</evidence>
<evidence type="ECO:0000259" key="1">
    <source>
        <dbReference type="PROSITE" id="PS50930"/>
    </source>
</evidence>
<dbReference type="InterPro" id="IPR007492">
    <property type="entry name" value="LytTR_DNA-bd_dom"/>
</dbReference>
<dbReference type="EMBL" id="CP028923">
    <property type="protein sequence ID" value="QCK16889.1"/>
    <property type="molecule type" value="Genomic_DNA"/>
</dbReference>
<feature type="domain" description="HTH LytTR-type" evidence="1">
    <location>
        <begin position="1"/>
        <end position="87"/>
    </location>
</feature>
<sequence>MKSEDNYVNVFFESNGKLKTKLIRNSLKNIEKEFEEHLVRSQRSYLVNIQSIQYIDTSGQKTVLAYPHDLQVPVSPKYKENFVQLDK</sequence>
<organism evidence="2 3">
    <name type="scientific">Mangrovivirga cuniculi</name>
    <dbReference type="NCBI Taxonomy" id="2715131"/>
    <lineage>
        <taxon>Bacteria</taxon>
        <taxon>Pseudomonadati</taxon>
        <taxon>Bacteroidota</taxon>
        <taxon>Cytophagia</taxon>
        <taxon>Cytophagales</taxon>
        <taxon>Mangrovivirgaceae</taxon>
        <taxon>Mangrovivirga</taxon>
    </lineage>
</organism>